<feature type="non-terminal residue" evidence="1">
    <location>
        <position position="1"/>
    </location>
</feature>
<proteinExistence type="predicted"/>
<comment type="caution">
    <text evidence="1">The sequence shown here is derived from an EMBL/GenBank/DDBJ whole genome shotgun (WGS) entry which is preliminary data.</text>
</comment>
<evidence type="ECO:0000313" key="2">
    <source>
        <dbReference type="Proteomes" id="UP001148018"/>
    </source>
</evidence>
<feature type="non-terminal residue" evidence="1">
    <location>
        <position position="77"/>
    </location>
</feature>
<dbReference type="EMBL" id="JANIIK010000048">
    <property type="protein sequence ID" value="KAJ3599673.1"/>
    <property type="molecule type" value="Genomic_DNA"/>
</dbReference>
<sequence length="77" mass="7789">GAPGVLVGGCSPTVIAELPQYQAGRRRRIAVCVLGGSARGSVVGGDPDGTSCARGFPDQEYSIMADGDLQKGQALLN</sequence>
<keyword evidence="2" id="KW-1185">Reference proteome</keyword>
<gene>
    <name evidence="1" type="ORF">NHX12_033629</name>
</gene>
<organism evidence="1 2">
    <name type="scientific">Muraenolepis orangiensis</name>
    <name type="common">Patagonian moray cod</name>
    <dbReference type="NCBI Taxonomy" id="630683"/>
    <lineage>
        <taxon>Eukaryota</taxon>
        <taxon>Metazoa</taxon>
        <taxon>Chordata</taxon>
        <taxon>Craniata</taxon>
        <taxon>Vertebrata</taxon>
        <taxon>Euteleostomi</taxon>
        <taxon>Actinopterygii</taxon>
        <taxon>Neopterygii</taxon>
        <taxon>Teleostei</taxon>
        <taxon>Neoteleostei</taxon>
        <taxon>Acanthomorphata</taxon>
        <taxon>Zeiogadaria</taxon>
        <taxon>Gadariae</taxon>
        <taxon>Gadiformes</taxon>
        <taxon>Muraenolepidoidei</taxon>
        <taxon>Muraenolepididae</taxon>
        <taxon>Muraenolepis</taxon>
    </lineage>
</organism>
<evidence type="ECO:0000313" key="1">
    <source>
        <dbReference type="EMBL" id="KAJ3599673.1"/>
    </source>
</evidence>
<reference evidence="1" key="1">
    <citation type="submission" date="2022-07" db="EMBL/GenBank/DDBJ databases">
        <title>Chromosome-level genome of Muraenolepis orangiensis.</title>
        <authorList>
            <person name="Kim J."/>
        </authorList>
    </citation>
    <scope>NUCLEOTIDE SEQUENCE</scope>
    <source>
        <strain evidence="1">KU_S4_2022</strain>
        <tissue evidence="1">Muscle</tissue>
    </source>
</reference>
<name>A0A9Q0E5X4_9TELE</name>
<dbReference type="AlphaFoldDB" id="A0A9Q0E5X4"/>
<protein>
    <submittedName>
        <fullName evidence="1">Uncharacterized protein</fullName>
    </submittedName>
</protein>
<dbReference type="Proteomes" id="UP001148018">
    <property type="component" value="Unassembled WGS sequence"/>
</dbReference>
<accession>A0A9Q0E5X4</accession>